<proteinExistence type="inferred from homology"/>
<sequence length="928" mass="102893">MAALGPPPTPSAGDASDSPPPLADVASLPAEQRVSFYVEAVDEMVDAVLANEAFLFSDDEVAALRRFREMQYQSRYLFSRLLLRKPVWIRHSSLLNSASYTNDISDLPAACAELCQTIAGPSLKPKEEEQKPIVEVVEEKVAAEKEESSVIDLTLSDTDDEKSAAPFAPSPTPTRLAKTKGKGKAVPPPAPPVTPRTLVPPDWPDDLPDLSHFALDVTALANEKPETILGLLGMEELVGLGKKMKVSVKGGATRGEWTKALLRTSSQSTLSFFALAQPQQPPSLDSPTGSVAMERKTSLGSLGVSYDSKGNKLTQSSVVARHALKIIGPVIRLSPTFLLLFSRLSLVYHRTSYLSSNNPYRASPLTASLLARFGKRRYPSYTVSRSFALFPSRHVLREFEAAIEVERELEECLEGVWGPGTPKRAEKETSEERSKRYRRGVAVWGSIEAEWRRLCEEAEREMKSEEDDEEKRRLYYRRRFHPGWPLSRAAYKAAACYAKLGDHDSEVRILRYLLAQASFRRGKRGDWYDRLALVLMNHALGAELALSSSGEVKEELKGKKKERKEKLVCERKEDALKVCEAGLADPHTHLIYKSSLQRRISRIESALLVPPEERRTFAVLLAKSAQRVMQGERIDTPTIGKKSVWQRSDGEECSVEELCLEQYVREGWKGFHSENGVLTMIFALTFWDILFASVDGVFETPFQTAPLDLATDAFAVVRRPAITDRLAAIAAGEAVKLLRETDDRERPLATFAVGTNWDKYSKEDLVEIVECIGGPALAAILTVFVEEYGHRTGGIPDLCLWNPSTSTALFAEIKGPGDQLSETQKVWIDVLLGAGVGVEVVRVVESEDMKEESAEGTSDDEDADKDESQKTKRKKGKKRRKSESNGSGRATSRSKSVTKGGRAKRAKKEETIEAEDVLVLDDTDDYDV</sequence>
<feature type="region of interest" description="Disordered" evidence="9">
    <location>
        <begin position="156"/>
        <end position="196"/>
    </location>
</feature>
<dbReference type="PANTHER" id="PTHR15749">
    <property type="entry name" value="FANCONI-ASSOCIATED NUCLEASE 1"/>
    <property type="match status" value="1"/>
</dbReference>
<evidence type="ECO:0000256" key="8">
    <source>
        <dbReference type="RuleBase" id="RU365033"/>
    </source>
</evidence>
<feature type="compositionally biased region" description="Pro residues" evidence="9">
    <location>
        <begin position="1"/>
        <end position="10"/>
    </location>
</feature>
<evidence type="ECO:0000256" key="4">
    <source>
        <dbReference type="ARBA" id="ARBA00022723"/>
    </source>
</evidence>
<comment type="similarity">
    <text evidence="2 8">Belongs to the FAN1 family.</text>
</comment>
<feature type="compositionally biased region" description="Basic residues" evidence="9">
    <location>
        <begin position="871"/>
        <end position="881"/>
    </location>
</feature>
<dbReference type="Pfam" id="PF08774">
    <property type="entry name" value="VRR_NUC"/>
    <property type="match status" value="1"/>
</dbReference>
<evidence type="ECO:0000256" key="9">
    <source>
        <dbReference type="SAM" id="MobiDB-lite"/>
    </source>
</evidence>
<dbReference type="OrthoDB" id="258143at2759"/>
<comment type="caution">
    <text evidence="11">The sequence shown here is derived from an EMBL/GenBank/DDBJ whole genome shotgun (WGS) entry which is preliminary data.</text>
</comment>
<gene>
    <name evidence="11" type="ORF">Rt10032_c08g3441</name>
</gene>
<dbReference type="InterPro" id="IPR014883">
    <property type="entry name" value="VRR_NUC"/>
</dbReference>
<dbReference type="GO" id="GO:0008409">
    <property type="term" value="F:5'-3' exonuclease activity"/>
    <property type="evidence" value="ECO:0007669"/>
    <property type="project" value="TreeGrafter"/>
</dbReference>
<dbReference type="InterPro" id="IPR011856">
    <property type="entry name" value="tRNA_endonuc-like_dom_sf"/>
</dbReference>
<dbReference type="Pfam" id="PF21170">
    <property type="entry name" value="FAN1_TPR"/>
    <property type="match status" value="1"/>
</dbReference>
<comment type="catalytic activity">
    <reaction evidence="1 8">
        <text>Hydrolytically removes 5'-nucleotides successively from the 3'-hydroxy termini of 3'-hydroxy-terminated oligonucleotides.</text>
        <dbReference type="EC" id="3.1.4.1"/>
    </reaction>
</comment>
<evidence type="ECO:0000259" key="10">
    <source>
        <dbReference type="SMART" id="SM00990"/>
    </source>
</evidence>
<keyword evidence="8" id="KW-0227">DNA damage</keyword>
<dbReference type="GO" id="GO:0005634">
    <property type="term" value="C:nucleus"/>
    <property type="evidence" value="ECO:0007669"/>
    <property type="project" value="UniProtKB-SubCell"/>
</dbReference>
<comment type="cofactor">
    <cofactor evidence="8">
        <name>Mg(2+)</name>
        <dbReference type="ChEBI" id="CHEBI:18420"/>
    </cofactor>
    <cofactor evidence="8">
        <name>Mn(2+)</name>
        <dbReference type="ChEBI" id="CHEBI:29035"/>
    </cofactor>
</comment>
<dbReference type="GO" id="GO:0017108">
    <property type="term" value="F:5'-flap endonuclease activity"/>
    <property type="evidence" value="ECO:0007669"/>
    <property type="project" value="TreeGrafter"/>
</dbReference>
<organism evidence="11 12">
    <name type="scientific">Rhodotorula toruloides</name>
    <name type="common">Yeast</name>
    <name type="synonym">Rhodosporidium toruloides</name>
    <dbReference type="NCBI Taxonomy" id="5286"/>
    <lineage>
        <taxon>Eukaryota</taxon>
        <taxon>Fungi</taxon>
        <taxon>Dikarya</taxon>
        <taxon>Basidiomycota</taxon>
        <taxon>Pucciniomycotina</taxon>
        <taxon>Microbotryomycetes</taxon>
        <taxon>Sporidiobolales</taxon>
        <taxon>Sporidiobolaceae</taxon>
        <taxon>Rhodotorula</taxon>
    </lineage>
</organism>
<evidence type="ECO:0000256" key="5">
    <source>
        <dbReference type="ARBA" id="ARBA00022801"/>
    </source>
</evidence>
<feature type="domain" description="VRR-NUC" evidence="10">
    <location>
        <begin position="729"/>
        <end position="845"/>
    </location>
</feature>
<keyword evidence="4 8" id="KW-0479">Metal-binding</keyword>
<dbReference type="GO" id="GO:0070336">
    <property type="term" value="F:flap-structured DNA binding"/>
    <property type="evidence" value="ECO:0007669"/>
    <property type="project" value="TreeGrafter"/>
</dbReference>
<keyword evidence="8" id="KW-0234">DNA repair</keyword>
<dbReference type="GO" id="GO:0004528">
    <property type="term" value="F:phosphodiesterase I activity"/>
    <property type="evidence" value="ECO:0007669"/>
    <property type="project" value="UniProtKB-EC"/>
</dbReference>
<comment type="function">
    <text evidence="8">Nuclease required for the repair of DNA interstrand cross-links (ICL). Acts as a 5'-3' exonuclease that anchors at a cut end of DNA and cleaves DNA successively at every third nucleotide, allowing to excise an ICL from one strand through flanking incisions.</text>
</comment>
<evidence type="ECO:0000256" key="2">
    <source>
        <dbReference type="ARBA" id="ARBA00005533"/>
    </source>
</evidence>
<dbReference type="SMART" id="SM00990">
    <property type="entry name" value="VRR_NUC"/>
    <property type="match status" value="1"/>
</dbReference>
<evidence type="ECO:0000256" key="1">
    <source>
        <dbReference type="ARBA" id="ARBA00000983"/>
    </source>
</evidence>
<keyword evidence="6 8" id="KW-0460">Magnesium</keyword>
<evidence type="ECO:0000313" key="11">
    <source>
        <dbReference type="EMBL" id="GEM09424.1"/>
    </source>
</evidence>
<dbReference type="Proteomes" id="UP000321518">
    <property type="component" value="Unassembled WGS sequence"/>
</dbReference>
<dbReference type="GO" id="GO:0046872">
    <property type="term" value="F:metal ion binding"/>
    <property type="evidence" value="ECO:0007669"/>
    <property type="project" value="UniProtKB-KW"/>
</dbReference>
<dbReference type="EMBL" id="BJWK01000008">
    <property type="protein sequence ID" value="GEM09424.1"/>
    <property type="molecule type" value="Genomic_DNA"/>
</dbReference>
<reference evidence="11 12" key="1">
    <citation type="submission" date="2019-07" db="EMBL/GenBank/DDBJ databases">
        <title>Rhodotorula toruloides NBRC10032 genome sequencing.</title>
        <authorList>
            <person name="Shida Y."/>
            <person name="Takaku H."/>
            <person name="Ogasawara W."/>
            <person name="Mori K."/>
        </authorList>
    </citation>
    <scope>NUCLEOTIDE SEQUENCE [LARGE SCALE GENOMIC DNA]</scope>
    <source>
        <strain evidence="11 12">NBRC10032</strain>
    </source>
</reference>
<feature type="compositionally biased region" description="Low complexity" evidence="9">
    <location>
        <begin position="11"/>
        <end position="24"/>
    </location>
</feature>
<dbReference type="Gene3D" id="3.40.1350.10">
    <property type="match status" value="1"/>
</dbReference>
<dbReference type="CDD" id="cd22326">
    <property type="entry name" value="FAN1-like"/>
    <property type="match status" value="1"/>
</dbReference>
<evidence type="ECO:0000256" key="3">
    <source>
        <dbReference type="ARBA" id="ARBA00022722"/>
    </source>
</evidence>
<accession>A0A511KIZ4</accession>
<keyword evidence="3 8" id="KW-0540">Nuclease</keyword>
<dbReference type="PANTHER" id="PTHR15749:SF4">
    <property type="entry name" value="FANCONI-ASSOCIATED NUCLEASE 1"/>
    <property type="match status" value="1"/>
</dbReference>
<name>A0A511KIZ4_RHOTO</name>
<evidence type="ECO:0000313" key="12">
    <source>
        <dbReference type="Proteomes" id="UP000321518"/>
    </source>
</evidence>
<evidence type="ECO:0000256" key="7">
    <source>
        <dbReference type="ARBA" id="ARBA00023211"/>
    </source>
</evidence>
<dbReference type="GO" id="GO:0036297">
    <property type="term" value="P:interstrand cross-link repair"/>
    <property type="evidence" value="ECO:0007669"/>
    <property type="project" value="InterPro"/>
</dbReference>
<dbReference type="InterPro" id="IPR033315">
    <property type="entry name" value="Fan1-like"/>
</dbReference>
<feature type="region of interest" description="Disordered" evidence="9">
    <location>
        <begin position="847"/>
        <end position="928"/>
    </location>
</feature>
<dbReference type="AlphaFoldDB" id="A0A511KIZ4"/>
<comment type="subcellular location">
    <subcellularLocation>
        <location evidence="8">Nucleus</location>
    </subcellularLocation>
</comment>
<keyword evidence="5 8" id="KW-0378">Hydrolase</keyword>
<feature type="region of interest" description="Disordered" evidence="9">
    <location>
        <begin position="1"/>
        <end position="24"/>
    </location>
</feature>
<keyword evidence="8" id="KW-0539">Nucleus</keyword>
<feature type="compositionally biased region" description="Acidic residues" evidence="9">
    <location>
        <begin position="912"/>
        <end position="928"/>
    </location>
</feature>
<dbReference type="InterPro" id="IPR049132">
    <property type="entry name" value="FAN1-like_euk"/>
</dbReference>
<evidence type="ECO:0000256" key="6">
    <source>
        <dbReference type="ARBA" id="ARBA00022842"/>
    </source>
</evidence>
<dbReference type="EC" id="3.1.4.1" evidence="8"/>
<protein>
    <recommendedName>
        <fullName evidence="8">Fanconi-associated nuclease</fullName>
        <ecNumber evidence="8">3.1.4.1</ecNumber>
    </recommendedName>
</protein>
<keyword evidence="7 8" id="KW-0464">Manganese</keyword>
<dbReference type="InterPro" id="IPR049126">
    <property type="entry name" value="FAN1-like_TPR"/>
</dbReference>